<feature type="signal peptide" evidence="4">
    <location>
        <begin position="1"/>
        <end position="22"/>
    </location>
</feature>
<keyword evidence="3" id="KW-0812">Transmembrane</keyword>
<keyword evidence="2" id="KW-0325">Glycoprotein</keyword>
<dbReference type="AlphaFoldDB" id="A0AAN9B6F1"/>
<dbReference type="Proteomes" id="UP001374579">
    <property type="component" value="Unassembled WGS sequence"/>
</dbReference>
<evidence type="ECO:0000256" key="3">
    <source>
        <dbReference type="SAM" id="Phobius"/>
    </source>
</evidence>
<evidence type="ECO:0000256" key="1">
    <source>
        <dbReference type="ARBA" id="ARBA00022729"/>
    </source>
</evidence>
<dbReference type="Pfam" id="PF17064">
    <property type="entry name" value="QVR"/>
    <property type="match status" value="1"/>
</dbReference>
<protein>
    <recommendedName>
        <fullName evidence="7">Protein sleepless</fullName>
    </recommendedName>
</protein>
<keyword evidence="6" id="KW-1185">Reference proteome</keyword>
<proteinExistence type="predicted"/>
<reference evidence="5 6" key="1">
    <citation type="submission" date="2024-02" db="EMBL/GenBank/DDBJ databases">
        <title>Chromosome-scale genome assembly of the rough periwinkle Littorina saxatilis.</title>
        <authorList>
            <person name="De Jode A."/>
            <person name="Faria R."/>
            <person name="Formenti G."/>
            <person name="Sims Y."/>
            <person name="Smith T.P."/>
            <person name="Tracey A."/>
            <person name="Wood J.M.D."/>
            <person name="Zagrodzka Z.B."/>
            <person name="Johannesson K."/>
            <person name="Butlin R.K."/>
            <person name="Leder E.H."/>
        </authorList>
    </citation>
    <scope>NUCLEOTIDE SEQUENCE [LARGE SCALE GENOMIC DNA]</scope>
    <source>
        <strain evidence="5">Snail1</strain>
        <tissue evidence="5">Muscle</tissue>
    </source>
</reference>
<keyword evidence="1 4" id="KW-0732">Signal</keyword>
<dbReference type="GO" id="GO:0030431">
    <property type="term" value="P:sleep"/>
    <property type="evidence" value="ECO:0007669"/>
    <property type="project" value="InterPro"/>
</dbReference>
<organism evidence="5 6">
    <name type="scientific">Littorina saxatilis</name>
    <dbReference type="NCBI Taxonomy" id="31220"/>
    <lineage>
        <taxon>Eukaryota</taxon>
        <taxon>Metazoa</taxon>
        <taxon>Spiralia</taxon>
        <taxon>Lophotrochozoa</taxon>
        <taxon>Mollusca</taxon>
        <taxon>Gastropoda</taxon>
        <taxon>Caenogastropoda</taxon>
        <taxon>Littorinimorpha</taxon>
        <taxon>Littorinoidea</taxon>
        <taxon>Littorinidae</taxon>
        <taxon>Littorina</taxon>
    </lineage>
</organism>
<keyword evidence="3" id="KW-1133">Transmembrane helix</keyword>
<comment type="caution">
    <text evidence="5">The sequence shown here is derived from an EMBL/GenBank/DDBJ whole genome shotgun (WGS) entry which is preliminary data.</text>
</comment>
<sequence length="153" mass="17567">MGTVAFVFLASLLIAILHHGEAIMCHRCYSAMGGCSDHVVWRMYPWRECGDEFCVKVIEKVPGEEPRYLRDCEHNLLKSARHRLRMPVLRRHGYCLPARKNDPFNPLDSTDSRFTYCFCNDWNGCNTAADKRVSVSLLGLISGLVSLMMWRIL</sequence>
<feature type="chain" id="PRO_5042948725" description="Protein sleepless" evidence="4">
    <location>
        <begin position="23"/>
        <end position="153"/>
    </location>
</feature>
<evidence type="ECO:0000313" key="6">
    <source>
        <dbReference type="Proteomes" id="UP001374579"/>
    </source>
</evidence>
<dbReference type="InterPro" id="IPR031424">
    <property type="entry name" value="QVR-like"/>
</dbReference>
<dbReference type="PANTHER" id="PTHR33562">
    <property type="entry name" value="ATILLA, ISOFORM B-RELATED-RELATED"/>
    <property type="match status" value="1"/>
</dbReference>
<name>A0AAN9B6F1_9CAEN</name>
<dbReference type="EMBL" id="JBAMIC010000012">
    <property type="protein sequence ID" value="KAK7099486.1"/>
    <property type="molecule type" value="Genomic_DNA"/>
</dbReference>
<dbReference type="InterPro" id="IPR050975">
    <property type="entry name" value="Sleep_regulator"/>
</dbReference>
<accession>A0AAN9B6F1</accession>
<dbReference type="GO" id="GO:0032222">
    <property type="term" value="P:regulation of synaptic transmission, cholinergic"/>
    <property type="evidence" value="ECO:0007669"/>
    <property type="project" value="InterPro"/>
</dbReference>
<evidence type="ECO:0000256" key="4">
    <source>
        <dbReference type="SAM" id="SignalP"/>
    </source>
</evidence>
<gene>
    <name evidence="5" type="ORF">V1264_003619</name>
</gene>
<evidence type="ECO:0008006" key="7">
    <source>
        <dbReference type="Google" id="ProtNLM"/>
    </source>
</evidence>
<evidence type="ECO:0000256" key="2">
    <source>
        <dbReference type="ARBA" id="ARBA00023180"/>
    </source>
</evidence>
<feature type="transmembrane region" description="Helical" evidence="3">
    <location>
        <begin position="133"/>
        <end position="152"/>
    </location>
</feature>
<keyword evidence="3" id="KW-0472">Membrane</keyword>
<evidence type="ECO:0000313" key="5">
    <source>
        <dbReference type="EMBL" id="KAK7099486.1"/>
    </source>
</evidence>